<dbReference type="AlphaFoldDB" id="A0A1N7QRM6"/>
<dbReference type="STRING" id="373672.SAMN05421785_11645"/>
<feature type="chain" id="PRO_5013020993" evidence="1">
    <location>
        <begin position="29"/>
        <end position="353"/>
    </location>
</feature>
<sequence length="353" mass="38248">MKNKIFYTKLLAWLIPIIGLLSSQSCNNEDDDMKGTTPVIELVSASVDANNKPVDPLVSTHIGYPSNTYVIKGSGFASLRHIYFNDYESTFNPNLVTDNAIIITININTPYVNGSNKLKLVTATGTVEYDFVIAPPSPIFNGFQSINAADGTNITLKGNYFVNPTVKVGNTDAAIVSYDLTHIVATLPAGSQGKKVSVTTLSGTVTYSSQIGTSIYDDTFSGGISNATWAGDTYDTAYSTDPANIKQGEKAIKWDVKAWSAFQIDNSPSIPSAAKGIRFYIKSTSAINNGLRLILNYSWGTTPSISVGTEYQYVEIPWSSFGLTSAPSTMNIVFNNNTGNTNTIYMDDIGYYY</sequence>
<dbReference type="SUPFAM" id="SSF81296">
    <property type="entry name" value="E set domains"/>
    <property type="match status" value="1"/>
</dbReference>
<dbReference type="OrthoDB" id="1491905at2"/>
<reference evidence="3 4" key="1">
    <citation type="submission" date="2017-01" db="EMBL/GenBank/DDBJ databases">
        <authorList>
            <person name="Mah S.A."/>
            <person name="Swanson W.J."/>
            <person name="Moy G.W."/>
            <person name="Vacquier V.D."/>
        </authorList>
    </citation>
    <scope>NUCLEOTIDE SEQUENCE [LARGE SCALE GENOMIC DNA]</scope>
    <source>
        <strain evidence="3 4">DSM 18014</strain>
    </source>
</reference>
<accession>A0A1N7QRM6</accession>
<dbReference type="PROSITE" id="PS51257">
    <property type="entry name" value="PROKAR_LIPOPROTEIN"/>
    <property type="match status" value="1"/>
</dbReference>
<dbReference type="InterPro" id="IPR014756">
    <property type="entry name" value="Ig_E-set"/>
</dbReference>
<dbReference type="EMBL" id="FTOV01000016">
    <property type="protein sequence ID" value="SIT25533.1"/>
    <property type="molecule type" value="Genomic_DNA"/>
</dbReference>
<dbReference type="Pfam" id="PF01833">
    <property type="entry name" value="TIG"/>
    <property type="match status" value="1"/>
</dbReference>
<dbReference type="Gene3D" id="2.60.120.430">
    <property type="entry name" value="Galactose-binding lectin"/>
    <property type="match status" value="1"/>
</dbReference>
<evidence type="ECO:0000313" key="4">
    <source>
        <dbReference type="Proteomes" id="UP000185781"/>
    </source>
</evidence>
<protein>
    <submittedName>
        <fullName evidence="3">IPT/TIG domain-containing protein</fullName>
    </submittedName>
</protein>
<evidence type="ECO:0000313" key="3">
    <source>
        <dbReference type="EMBL" id="SIT25533.1"/>
    </source>
</evidence>
<feature type="signal peptide" evidence="1">
    <location>
        <begin position="1"/>
        <end position="28"/>
    </location>
</feature>
<dbReference type="InterPro" id="IPR002909">
    <property type="entry name" value="IPT_dom"/>
</dbReference>
<feature type="domain" description="IPT/TIG" evidence="2">
    <location>
        <begin position="144"/>
        <end position="210"/>
    </location>
</feature>
<organism evidence="3 4">
    <name type="scientific">Chryseobacterium gambrini</name>
    <dbReference type="NCBI Taxonomy" id="373672"/>
    <lineage>
        <taxon>Bacteria</taxon>
        <taxon>Pseudomonadati</taxon>
        <taxon>Bacteroidota</taxon>
        <taxon>Flavobacteriia</taxon>
        <taxon>Flavobacteriales</taxon>
        <taxon>Weeksellaceae</taxon>
        <taxon>Chryseobacterium group</taxon>
        <taxon>Chryseobacterium</taxon>
    </lineage>
</organism>
<evidence type="ECO:0000256" key="1">
    <source>
        <dbReference type="SAM" id="SignalP"/>
    </source>
</evidence>
<evidence type="ECO:0000259" key="2">
    <source>
        <dbReference type="Pfam" id="PF01833"/>
    </source>
</evidence>
<proteinExistence type="predicted"/>
<dbReference type="Gene3D" id="2.60.40.10">
    <property type="entry name" value="Immunoglobulins"/>
    <property type="match status" value="2"/>
</dbReference>
<dbReference type="SUPFAM" id="SSF49785">
    <property type="entry name" value="Galactose-binding domain-like"/>
    <property type="match status" value="1"/>
</dbReference>
<dbReference type="CDD" id="cd00603">
    <property type="entry name" value="IPT_PCSR"/>
    <property type="match status" value="1"/>
</dbReference>
<gene>
    <name evidence="3" type="ORF">SAMN05421785_11645</name>
</gene>
<keyword evidence="1" id="KW-0732">Signal</keyword>
<dbReference type="RefSeq" id="WP_076395923.1">
    <property type="nucleotide sequence ID" value="NZ_FTOV01000016.1"/>
</dbReference>
<name>A0A1N7QRM6_9FLAO</name>
<dbReference type="InterPro" id="IPR013783">
    <property type="entry name" value="Ig-like_fold"/>
</dbReference>
<dbReference type="InterPro" id="IPR008979">
    <property type="entry name" value="Galactose-bd-like_sf"/>
</dbReference>
<dbReference type="Proteomes" id="UP000185781">
    <property type="component" value="Unassembled WGS sequence"/>
</dbReference>